<reference evidence="3" key="1">
    <citation type="journal article" date="2019" name="Int. J. Syst. Evol. Microbiol.">
        <title>The Global Catalogue of Microorganisms (GCM) 10K type strain sequencing project: providing services to taxonomists for standard genome sequencing and annotation.</title>
        <authorList>
            <consortium name="The Broad Institute Genomics Platform"/>
            <consortium name="The Broad Institute Genome Sequencing Center for Infectious Disease"/>
            <person name="Wu L."/>
            <person name="Ma J."/>
        </authorList>
    </citation>
    <scope>NUCLEOTIDE SEQUENCE [LARGE SCALE GENOMIC DNA]</scope>
    <source>
        <strain evidence="3">JCM 13501</strain>
    </source>
</reference>
<dbReference type="EMBL" id="BMNW01000018">
    <property type="protein sequence ID" value="GGM30474.1"/>
    <property type="molecule type" value="Genomic_DNA"/>
</dbReference>
<dbReference type="Proteomes" id="UP000616499">
    <property type="component" value="Unassembled WGS sequence"/>
</dbReference>
<protein>
    <submittedName>
        <fullName evidence="2">Uncharacterized protein</fullName>
    </submittedName>
</protein>
<keyword evidence="3" id="KW-1185">Reference proteome</keyword>
<evidence type="ECO:0000256" key="1">
    <source>
        <dbReference type="SAM" id="MobiDB-lite"/>
    </source>
</evidence>
<gene>
    <name evidence="2" type="ORF">GCM10009425_46340</name>
</gene>
<sequence length="79" mass="8809">MAGPTKKPGISKGTPPPAGAPVVGSENTQKVGAKDLVDLNFKVPEDFRLEFQERRLRHRMKSGRAYLEYLLELDKKVNS</sequence>
<accession>A0ABQ2H4C0</accession>
<dbReference type="RefSeq" id="WP_188868515.1">
    <property type="nucleotide sequence ID" value="NZ_BMNW01000018.1"/>
</dbReference>
<organism evidence="2 3">
    <name type="scientific">Pseudomonas asuensis</name>
    <dbReference type="NCBI Taxonomy" id="1825787"/>
    <lineage>
        <taxon>Bacteria</taxon>
        <taxon>Pseudomonadati</taxon>
        <taxon>Pseudomonadota</taxon>
        <taxon>Gammaproteobacteria</taxon>
        <taxon>Pseudomonadales</taxon>
        <taxon>Pseudomonadaceae</taxon>
        <taxon>Pseudomonas</taxon>
    </lineage>
</organism>
<evidence type="ECO:0000313" key="3">
    <source>
        <dbReference type="Proteomes" id="UP000616499"/>
    </source>
</evidence>
<comment type="caution">
    <text evidence="2">The sequence shown here is derived from an EMBL/GenBank/DDBJ whole genome shotgun (WGS) entry which is preliminary data.</text>
</comment>
<proteinExistence type="predicted"/>
<feature type="region of interest" description="Disordered" evidence="1">
    <location>
        <begin position="1"/>
        <end position="26"/>
    </location>
</feature>
<evidence type="ECO:0000313" key="2">
    <source>
        <dbReference type="EMBL" id="GGM30474.1"/>
    </source>
</evidence>
<name>A0ABQ2H4C0_9PSED</name>